<dbReference type="Gene3D" id="3.30.1050.10">
    <property type="entry name" value="SCP2 sterol-binding domain"/>
    <property type="match status" value="1"/>
</dbReference>
<dbReference type="InterPro" id="IPR036527">
    <property type="entry name" value="SCP2_sterol-bd_dom_sf"/>
</dbReference>
<dbReference type="EMBL" id="JQDR03009540">
    <property type="protein sequence ID" value="KAA0195567.1"/>
    <property type="molecule type" value="Genomic_DNA"/>
</dbReference>
<organism evidence="2">
    <name type="scientific">Hyalella azteca</name>
    <name type="common">Amphipod</name>
    <dbReference type="NCBI Taxonomy" id="294128"/>
    <lineage>
        <taxon>Eukaryota</taxon>
        <taxon>Metazoa</taxon>
        <taxon>Ecdysozoa</taxon>
        <taxon>Arthropoda</taxon>
        <taxon>Crustacea</taxon>
        <taxon>Multicrustacea</taxon>
        <taxon>Malacostraca</taxon>
        <taxon>Eumalacostraca</taxon>
        <taxon>Peracarida</taxon>
        <taxon>Amphipoda</taxon>
        <taxon>Senticaudata</taxon>
        <taxon>Talitrida</taxon>
        <taxon>Talitroidea</taxon>
        <taxon>Hyalellidae</taxon>
        <taxon>Hyalella</taxon>
    </lineage>
</organism>
<proteinExistence type="predicted"/>
<dbReference type="PANTHER" id="PTHR10094:SF25">
    <property type="entry name" value="SCP2 STEROL-BINDING DOMAIN-CONTAINING PROTEIN 1"/>
    <property type="match status" value="1"/>
</dbReference>
<dbReference type="SUPFAM" id="SSF55718">
    <property type="entry name" value="SCP-like"/>
    <property type="match status" value="1"/>
</dbReference>
<reference evidence="2" key="1">
    <citation type="submission" date="2014-08" db="EMBL/GenBank/DDBJ databases">
        <authorList>
            <person name="Murali S."/>
            <person name="Richards S."/>
            <person name="Bandaranaike D."/>
            <person name="Bellair M."/>
            <person name="Blankenburg K."/>
            <person name="Chao H."/>
            <person name="Dinh H."/>
            <person name="Doddapaneni H."/>
            <person name="Dugan-Rocha S."/>
            <person name="Elkadiri S."/>
            <person name="Gnanaolivu R."/>
            <person name="Hughes D."/>
            <person name="Lee S."/>
            <person name="Li M."/>
            <person name="Ming W."/>
            <person name="Munidasa M."/>
            <person name="Muniz J."/>
            <person name="Nguyen L."/>
            <person name="Osuji N."/>
            <person name="Pu L.-L."/>
            <person name="Puazo M."/>
            <person name="Skinner E."/>
            <person name="Qu C."/>
            <person name="Quiroz J."/>
            <person name="Raj R."/>
            <person name="Weissenberger G."/>
            <person name="Xin Y."/>
            <person name="Zou X."/>
            <person name="Han Y."/>
            <person name="Worley K."/>
            <person name="Muzny D."/>
            <person name="Gibbs R."/>
        </authorList>
    </citation>
    <scope>NUCLEOTIDE SEQUENCE</scope>
    <source>
        <strain evidence="2">HAZT.00-mixed</strain>
        <tissue evidence="2">Whole organism</tissue>
    </source>
</reference>
<sequence length="161" mass="16614">MCLCGVCLSGGYVDLAPSKSSSGAPTATPATTTTATAAAPAASGAPKADAFFAALGARVAAQGEKLVHKVSGVFLWNIKANDQVVSQWTVDLKTSPGSVYQGSPSGVRPDVTLTLEEQPLLELVSGKLNPQKAFMSGALKVSGNIMMSQKLKELFDEKSKL</sequence>
<dbReference type="InterPro" id="IPR003033">
    <property type="entry name" value="SCP2_sterol-bd_dom"/>
</dbReference>
<dbReference type="AlphaFoldDB" id="A0A6A0H135"/>
<gene>
    <name evidence="2" type="ORF">HAZT_HAZT011464</name>
</gene>
<reference evidence="2" key="3">
    <citation type="submission" date="2019-06" db="EMBL/GenBank/DDBJ databases">
        <authorList>
            <person name="Poynton C."/>
            <person name="Hasenbein S."/>
            <person name="Benoit J.B."/>
            <person name="Sepulveda M.S."/>
            <person name="Poelchau M.F."/>
            <person name="Murali S.C."/>
            <person name="Chen S."/>
            <person name="Glastad K.M."/>
            <person name="Werren J.H."/>
            <person name="Vineis J.H."/>
            <person name="Bowen J.L."/>
            <person name="Friedrich M."/>
            <person name="Jones J."/>
            <person name="Robertson H.M."/>
            <person name="Feyereisen R."/>
            <person name="Mechler-Hickson A."/>
            <person name="Mathers N."/>
            <person name="Lee C.E."/>
            <person name="Colbourne J.K."/>
            <person name="Biales A."/>
            <person name="Johnston J.S."/>
            <person name="Wellborn G.A."/>
            <person name="Rosendale A.J."/>
            <person name="Cridge A.G."/>
            <person name="Munoz-Torres M.C."/>
            <person name="Bain P.A."/>
            <person name="Manny A.R."/>
            <person name="Major K.M."/>
            <person name="Lambert F.N."/>
            <person name="Vulpe C.D."/>
            <person name="Tuck P."/>
            <person name="Blalock B.J."/>
            <person name="Lin Y.-Y."/>
            <person name="Smith M.E."/>
            <person name="Ochoa-Acuna H."/>
            <person name="Chen M.-J.M."/>
            <person name="Childers C.P."/>
            <person name="Qu J."/>
            <person name="Dugan S."/>
            <person name="Lee S.L."/>
            <person name="Chao H."/>
            <person name="Dinh H."/>
            <person name="Han Y."/>
            <person name="Doddapaneni H."/>
            <person name="Worley K.C."/>
            <person name="Muzny D.M."/>
            <person name="Gibbs R.A."/>
            <person name="Richards S."/>
        </authorList>
    </citation>
    <scope>NUCLEOTIDE SEQUENCE</scope>
    <source>
        <strain evidence="2">HAZT.00-mixed</strain>
        <tissue evidence="2">Whole organism</tissue>
    </source>
</reference>
<comment type="caution">
    <text evidence="2">The sequence shown here is derived from an EMBL/GenBank/DDBJ whole genome shotgun (WGS) entry which is preliminary data.</text>
</comment>
<evidence type="ECO:0000259" key="1">
    <source>
        <dbReference type="Pfam" id="PF02036"/>
    </source>
</evidence>
<dbReference type="Pfam" id="PF02036">
    <property type="entry name" value="SCP2"/>
    <property type="match status" value="1"/>
</dbReference>
<protein>
    <recommendedName>
        <fullName evidence="1">SCP2 domain-containing protein</fullName>
    </recommendedName>
</protein>
<dbReference type="GO" id="GO:0005829">
    <property type="term" value="C:cytosol"/>
    <property type="evidence" value="ECO:0007669"/>
    <property type="project" value="TreeGrafter"/>
</dbReference>
<name>A0A6A0H135_HYAAZ</name>
<dbReference type="Proteomes" id="UP000711488">
    <property type="component" value="Unassembled WGS sequence"/>
</dbReference>
<reference evidence="2" key="2">
    <citation type="journal article" date="2018" name="Environ. Sci. Technol.">
        <title>The Toxicogenome of Hyalella azteca: A Model for Sediment Ecotoxicology and Evolutionary Toxicology.</title>
        <authorList>
            <person name="Poynton H.C."/>
            <person name="Hasenbein S."/>
            <person name="Benoit J.B."/>
            <person name="Sepulveda M.S."/>
            <person name="Poelchau M.F."/>
            <person name="Hughes D.S.T."/>
            <person name="Murali S.C."/>
            <person name="Chen S."/>
            <person name="Glastad K.M."/>
            <person name="Goodisman M.A.D."/>
            <person name="Werren J.H."/>
            <person name="Vineis J.H."/>
            <person name="Bowen J.L."/>
            <person name="Friedrich M."/>
            <person name="Jones J."/>
            <person name="Robertson H.M."/>
            <person name="Feyereisen R."/>
            <person name="Mechler-Hickson A."/>
            <person name="Mathers N."/>
            <person name="Lee C.E."/>
            <person name="Colbourne J.K."/>
            <person name="Biales A."/>
            <person name="Johnston J.S."/>
            <person name="Wellborn G.A."/>
            <person name="Rosendale A.J."/>
            <person name="Cridge A.G."/>
            <person name="Munoz-Torres M.C."/>
            <person name="Bain P.A."/>
            <person name="Manny A.R."/>
            <person name="Major K.M."/>
            <person name="Lambert F.N."/>
            <person name="Vulpe C.D."/>
            <person name="Tuck P."/>
            <person name="Blalock B.J."/>
            <person name="Lin Y.Y."/>
            <person name="Smith M.E."/>
            <person name="Ochoa-Acuna H."/>
            <person name="Chen M.M."/>
            <person name="Childers C.P."/>
            <person name="Qu J."/>
            <person name="Dugan S."/>
            <person name="Lee S.L."/>
            <person name="Chao H."/>
            <person name="Dinh H."/>
            <person name="Han Y."/>
            <person name="Doddapaneni H."/>
            <person name="Worley K.C."/>
            <person name="Muzny D.M."/>
            <person name="Gibbs R.A."/>
            <person name="Richards S."/>
        </authorList>
    </citation>
    <scope>NUCLEOTIDE SEQUENCE</scope>
    <source>
        <strain evidence="2">HAZT.00-mixed</strain>
        <tissue evidence="2">Whole organism</tissue>
    </source>
</reference>
<dbReference type="PANTHER" id="PTHR10094">
    <property type="entry name" value="STEROL CARRIER PROTEIN 2 SCP-2 FAMILY PROTEIN"/>
    <property type="match status" value="1"/>
</dbReference>
<feature type="domain" description="SCP2" evidence="1">
    <location>
        <begin position="55"/>
        <end position="156"/>
    </location>
</feature>
<accession>A0A6A0H135</accession>
<evidence type="ECO:0000313" key="2">
    <source>
        <dbReference type="EMBL" id="KAA0195567.1"/>
    </source>
</evidence>